<dbReference type="Pfam" id="PF00106">
    <property type="entry name" value="adh_short"/>
    <property type="match status" value="1"/>
</dbReference>
<dbReference type="InterPro" id="IPR036291">
    <property type="entry name" value="NAD(P)-bd_dom_sf"/>
</dbReference>
<dbReference type="PANTHER" id="PTHR44196:SF1">
    <property type="entry name" value="DEHYDROGENASE_REDUCTASE SDR FAMILY MEMBER 7B"/>
    <property type="match status" value="1"/>
</dbReference>
<dbReference type="Proteomes" id="UP000072236">
    <property type="component" value="Chromosome"/>
</dbReference>
<dbReference type="PRINTS" id="PR00081">
    <property type="entry name" value="GDHRDH"/>
</dbReference>
<dbReference type="GO" id="GO:0016491">
    <property type="term" value="F:oxidoreductase activity"/>
    <property type="evidence" value="ECO:0007669"/>
    <property type="project" value="UniProtKB-KW"/>
</dbReference>
<dbReference type="GO" id="GO:0016020">
    <property type="term" value="C:membrane"/>
    <property type="evidence" value="ECO:0007669"/>
    <property type="project" value="TreeGrafter"/>
</dbReference>
<comment type="similarity">
    <text evidence="1 3">Belongs to the short-chain dehydrogenases/reductases (SDR) family.</text>
</comment>
<protein>
    <submittedName>
        <fullName evidence="4">Short-chain dehydrogenase</fullName>
    </submittedName>
</protein>
<dbReference type="KEGG" id="aact:ACT75_04510"/>
<dbReference type="InterPro" id="IPR002347">
    <property type="entry name" value="SDR_fam"/>
</dbReference>
<name>A0AAC8XYF3_AGGAC</name>
<evidence type="ECO:0000313" key="5">
    <source>
        <dbReference type="Proteomes" id="UP000072236"/>
    </source>
</evidence>
<organism evidence="4 5">
    <name type="scientific">Aggregatibacter actinomycetemcomitans</name>
    <name type="common">Actinobacillus actinomycetemcomitans</name>
    <name type="synonym">Haemophilus actinomycetemcomitans</name>
    <dbReference type="NCBI Taxonomy" id="714"/>
    <lineage>
        <taxon>Bacteria</taxon>
        <taxon>Pseudomonadati</taxon>
        <taxon>Pseudomonadota</taxon>
        <taxon>Gammaproteobacteria</taxon>
        <taxon>Pasteurellales</taxon>
        <taxon>Pasteurellaceae</taxon>
        <taxon>Aggregatibacter</taxon>
    </lineage>
</organism>
<dbReference type="PROSITE" id="PS00061">
    <property type="entry name" value="ADH_SHORT"/>
    <property type="match status" value="1"/>
</dbReference>
<dbReference type="AlphaFoldDB" id="A0AAC8XYF3"/>
<reference evidence="4 5" key="1">
    <citation type="submission" date="2015-10" db="EMBL/GenBank/DDBJ databases">
        <title>Tn-seq of a polymicrobial infection.</title>
        <authorList>
            <person name="Stacy A."/>
            <person name="Rumbaugh K.P."/>
            <person name="Whiteley M."/>
        </authorList>
    </citation>
    <scope>NUCLEOTIDE SEQUENCE [LARGE SCALE GENOMIC DNA]</scope>
    <source>
        <strain evidence="4 5">624</strain>
    </source>
</reference>
<dbReference type="InterPro" id="IPR020904">
    <property type="entry name" value="Sc_DH/Rdtase_CS"/>
</dbReference>
<sequence length="251" mass="27684">MRNIIITGAGGDLAQAIVKQLPDARLILIGREAALLENLYAFHPHKACFQLDICNERAVAACLQEVEQRYGAIDVLINNAGYAVYDDFDCLTTEEARKMFEVNVFAGMTFCQLVGHSMKALGRGHIVNIVSMSGFLASAKSSLYSASKFAMIGYSDAIRLELADKGVFVTTVNPGPIATKFFKQADPEGTYLKSIKPFLIPVDLVAQKIVTALGKNVREINLPRTLAFARKFYVLFPKTADFLARTLFNYK</sequence>
<accession>A0AAC8XYF3</accession>
<dbReference type="Gene3D" id="3.40.50.720">
    <property type="entry name" value="NAD(P)-binding Rossmann-like Domain"/>
    <property type="match status" value="1"/>
</dbReference>
<evidence type="ECO:0000256" key="2">
    <source>
        <dbReference type="ARBA" id="ARBA00023002"/>
    </source>
</evidence>
<dbReference type="SUPFAM" id="SSF51735">
    <property type="entry name" value="NAD(P)-binding Rossmann-fold domains"/>
    <property type="match status" value="1"/>
</dbReference>
<keyword evidence="2" id="KW-0560">Oxidoreductase</keyword>
<dbReference type="RefSeq" id="WP_061866540.1">
    <property type="nucleotide sequence ID" value="NZ_CP012959.1"/>
</dbReference>
<evidence type="ECO:0000313" key="4">
    <source>
        <dbReference type="EMBL" id="AMQ93837.1"/>
    </source>
</evidence>
<dbReference type="PANTHER" id="PTHR44196">
    <property type="entry name" value="DEHYDROGENASE/REDUCTASE SDR FAMILY MEMBER 7B"/>
    <property type="match status" value="1"/>
</dbReference>
<evidence type="ECO:0000256" key="3">
    <source>
        <dbReference type="RuleBase" id="RU000363"/>
    </source>
</evidence>
<evidence type="ECO:0000256" key="1">
    <source>
        <dbReference type="ARBA" id="ARBA00006484"/>
    </source>
</evidence>
<gene>
    <name evidence="4" type="ORF">ACT75_04510</name>
</gene>
<proteinExistence type="inferred from homology"/>
<dbReference type="EMBL" id="CP012959">
    <property type="protein sequence ID" value="AMQ93837.1"/>
    <property type="molecule type" value="Genomic_DNA"/>
</dbReference>
<dbReference type="PRINTS" id="PR00080">
    <property type="entry name" value="SDRFAMILY"/>
</dbReference>